<name>A0A401ZSB9_9CHLR</name>
<dbReference type="Gene3D" id="3.20.20.100">
    <property type="entry name" value="NADP-dependent oxidoreductase domain"/>
    <property type="match status" value="1"/>
</dbReference>
<feature type="domain" description="NADP-dependent oxidoreductase" evidence="2">
    <location>
        <begin position="13"/>
        <end position="303"/>
    </location>
</feature>
<comment type="caution">
    <text evidence="3">The sequence shown here is derived from an EMBL/GenBank/DDBJ whole genome shotgun (WGS) entry which is preliminary data.</text>
</comment>
<dbReference type="CDD" id="cd19078">
    <property type="entry name" value="AKR_AKR13C1_2"/>
    <property type="match status" value="1"/>
</dbReference>
<dbReference type="OrthoDB" id="146925at2"/>
<organism evidence="3 4">
    <name type="scientific">Dictyobacter aurantiacus</name>
    <dbReference type="NCBI Taxonomy" id="1936993"/>
    <lineage>
        <taxon>Bacteria</taxon>
        <taxon>Bacillati</taxon>
        <taxon>Chloroflexota</taxon>
        <taxon>Ktedonobacteria</taxon>
        <taxon>Ktedonobacterales</taxon>
        <taxon>Dictyobacteraceae</taxon>
        <taxon>Dictyobacter</taxon>
    </lineage>
</organism>
<accession>A0A401ZSB9</accession>
<keyword evidence="1" id="KW-0560">Oxidoreductase</keyword>
<dbReference type="InterPro" id="IPR023210">
    <property type="entry name" value="NADP_OxRdtase_dom"/>
</dbReference>
<dbReference type="GO" id="GO:0016491">
    <property type="term" value="F:oxidoreductase activity"/>
    <property type="evidence" value="ECO:0007669"/>
    <property type="project" value="UniProtKB-KW"/>
</dbReference>
<dbReference type="EMBL" id="BIFQ01000002">
    <property type="protein sequence ID" value="GCE09761.1"/>
    <property type="molecule type" value="Genomic_DNA"/>
</dbReference>
<evidence type="ECO:0000259" key="2">
    <source>
        <dbReference type="Pfam" id="PF00248"/>
    </source>
</evidence>
<dbReference type="Proteomes" id="UP000287224">
    <property type="component" value="Unassembled WGS sequence"/>
</dbReference>
<dbReference type="InterPro" id="IPR050791">
    <property type="entry name" value="Aldo-Keto_reductase"/>
</dbReference>
<dbReference type="RefSeq" id="WP_126603344.1">
    <property type="nucleotide sequence ID" value="NZ_BIFQ01000002.1"/>
</dbReference>
<dbReference type="PANTHER" id="PTHR43625">
    <property type="entry name" value="AFLATOXIN B1 ALDEHYDE REDUCTASE"/>
    <property type="match status" value="1"/>
</dbReference>
<sequence length="326" mass="36525">MKTRKLGELEVSAIGYGCMGLSIGYGSVPERSESIQLIRQAYDWGCTFFDTAQLYGAGDNELLVGEALQPIRDNIVLASKFLVPTTEHTSTREGLFAEIQSRVDTSLKRLRTDHIDLYYQHRMNKDIAVEEIAWCMGRLIREGKILAWGQSEATEEEIRRAHAVTPLTAIQSQYSIMERMYEKDVIPTCEELGIGFVAFSPLGNGFLSGKYTADATYTGRDARRVITRFSKENVQANQPLVDVLTNIANQKGATPAQIALAWMLHKKDFIVPIPGSRKPERVQENLGAADVELTDHEFNQLEAELATIEIHGNRTDEDIEKLRSMA</sequence>
<proteinExistence type="predicted"/>
<dbReference type="Pfam" id="PF00248">
    <property type="entry name" value="Aldo_ket_red"/>
    <property type="match status" value="1"/>
</dbReference>
<gene>
    <name evidence="3" type="ORF">KDAU_70900</name>
</gene>
<dbReference type="GO" id="GO:0005737">
    <property type="term" value="C:cytoplasm"/>
    <property type="evidence" value="ECO:0007669"/>
    <property type="project" value="TreeGrafter"/>
</dbReference>
<evidence type="ECO:0000313" key="4">
    <source>
        <dbReference type="Proteomes" id="UP000287224"/>
    </source>
</evidence>
<evidence type="ECO:0000256" key="1">
    <source>
        <dbReference type="ARBA" id="ARBA00023002"/>
    </source>
</evidence>
<dbReference type="InterPro" id="IPR036812">
    <property type="entry name" value="NAD(P)_OxRdtase_dom_sf"/>
</dbReference>
<dbReference type="PANTHER" id="PTHR43625:SF77">
    <property type="entry name" value="ALDO-KETO REDUCTASE"/>
    <property type="match status" value="1"/>
</dbReference>
<reference evidence="4" key="1">
    <citation type="submission" date="2018-12" db="EMBL/GenBank/DDBJ databases">
        <title>Tengunoibacter tsumagoiensis gen. nov., sp. nov., Dictyobacter kobayashii sp. nov., D. alpinus sp. nov., and D. joshuensis sp. nov. and description of Dictyobacteraceae fam. nov. within the order Ktedonobacterales isolated from Tengu-no-mugimeshi.</title>
        <authorList>
            <person name="Wang C.M."/>
            <person name="Zheng Y."/>
            <person name="Sakai Y."/>
            <person name="Toyoda A."/>
            <person name="Minakuchi Y."/>
            <person name="Abe K."/>
            <person name="Yokota A."/>
            <person name="Yabe S."/>
        </authorList>
    </citation>
    <scope>NUCLEOTIDE SEQUENCE [LARGE SCALE GENOMIC DNA]</scope>
    <source>
        <strain evidence="4">S-27</strain>
    </source>
</reference>
<dbReference type="SUPFAM" id="SSF51430">
    <property type="entry name" value="NAD(P)-linked oxidoreductase"/>
    <property type="match status" value="1"/>
</dbReference>
<protein>
    <submittedName>
        <fullName evidence="3">Aldo/keto reductase</fullName>
    </submittedName>
</protein>
<keyword evidence="4" id="KW-1185">Reference proteome</keyword>
<dbReference type="AlphaFoldDB" id="A0A401ZSB9"/>
<evidence type="ECO:0000313" key="3">
    <source>
        <dbReference type="EMBL" id="GCE09761.1"/>
    </source>
</evidence>